<dbReference type="Pfam" id="PF05380">
    <property type="entry name" value="Peptidase_A17"/>
    <property type="match status" value="1"/>
</dbReference>
<dbReference type="Proteomes" id="UP000887116">
    <property type="component" value="Unassembled WGS sequence"/>
</dbReference>
<evidence type="ECO:0000313" key="1">
    <source>
        <dbReference type="EMBL" id="GFQ81894.1"/>
    </source>
</evidence>
<comment type="caution">
    <text evidence="1">The sequence shown here is derived from an EMBL/GenBank/DDBJ whole genome shotgun (WGS) entry which is preliminary data.</text>
</comment>
<keyword evidence="2" id="KW-1185">Reference proteome</keyword>
<protein>
    <submittedName>
        <fullName evidence="1">Uncharacterized protein</fullName>
    </submittedName>
</protein>
<reference evidence="1" key="1">
    <citation type="submission" date="2020-07" db="EMBL/GenBank/DDBJ databases">
        <title>Multicomponent nature underlies the extraordinary mechanical properties of spider dragline silk.</title>
        <authorList>
            <person name="Kono N."/>
            <person name="Nakamura H."/>
            <person name="Mori M."/>
            <person name="Yoshida Y."/>
            <person name="Ohtoshi R."/>
            <person name="Malay A.D."/>
            <person name="Moran D.A.P."/>
            <person name="Tomita M."/>
            <person name="Numata K."/>
            <person name="Arakawa K."/>
        </authorList>
    </citation>
    <scope>NUCLEOTIDE SEQUENCE</scope>
</reference>
<name>A0A8X6H8L3_TRICU</name>
<gene>
    <name evidence="1" type="ORF">TNCT_189351</name>
</gene>
<dbReference type="InterPro" id="IPR008042">
    <property type="entry name" value="Retrotrans_Pao"/>
</dbReference>
<evidence type="ECO:0000313" key="2">
    <source>
        <dbReference type="Proteomes" id="UP000887116"/>
    </source>
</evidence>
<organism evidence="1 2">
    <name type="scientific">Trichonephila clavata</name>
    <name type="common">Joro spider</name>
    <name type="synonym">Nephila clavata</name>
    <dbReference type="NCBI Taxonomy" id="2740835"/>
    <lineage>
        <taxon>Eukaryota</taxon>
        <taxon>Metazoa</taxon>
        <taxon>Ecdysozoa</taxon>
        <taxon>Arthropoda</taxon>
        <taxon>Chelicerata</taxon>
        <taxon>Arachnida</taxon>
        <taxon>Araneae</taxon>
        <taxon>Araneomorphae</taxon>
        <taxon>Entelegynae</taxon>
        <taxon>Araneoidea</taxon>
        <taxon>Nephilidae</taxon>
        <taxon>Trichonephila</taxon>
    </lineage>
</organism>
<sequence>MLLKLIPSDLILDYNKLQQKDSGSDIQQLFSYLTQSLTAREQTYTTTNKSRPEKISDRRELDYLGIKDLSKKRSKLEVQDLALKHFENTVLRDDEGRLFDYEQVLVEWEKEGIIEKLVEYSIRLDSDVLIPKLLIQECWKIETSWNFKLPIDIERKFERWKKQPIDIQETKIPRRFSNLDIQEANLSLQVFCDASNSSRARQSAGQDLRLRFILSSNPPVIKALINYKHVYAKIVPPTGDGEKKSYVHLTNSPLFSEATERSHLPINIYPELSKHQEVATSSMQPCSSVCSGLDWSPEQRQVDTSSRKPLR</sequence>
<dbReference type="AlphaFoldDB" id="A0A8X6H8L3"/>
<accession>A0A8X6H8L3</accession>
<proteinExistence type="predicted"/>
<dbReference type="EMBL" id="BMAO01022423">
    <property type="protein sequence ID" value="GFQ81894.1"/>
    <property type="molecule type" value="Genomic_DNA"/>
</dbReference>